<protein>
    <submittedName>
        <fullName evidence="2">Alpha/beta fold hydrolase</fullName>
    </submittedName>
</protein>
<dbReference type="Pfam" id="PF12697">
    <property type="entry name" value="Abhydrolase_6"/>
    <property type="match status" value="1"/>
</dbReference>
<keyword evidence="2" id="KW-0378">Hydrolase</keyword>
<dbReference type="InterPro" id="IPR000073">
    <property type="entry name" value="AB_hydrolase_1"/>
</dbReference>
<organism evidence="2 3">
    <name type="scientific">Sinomonas halotolerans</name>
    <dbReference type="NCBI Taxonomy" id="1644133"/>
    <lineage>
        <taxon>Bacteria</taxon>
        <taxon>Bacillati</taxon>
        <taxon>Actinomycetota</taxon>
        <taxon>Actinomycetes</taxon>
        <taxon>Micrococcales</taxon>
        <taxon>Micrococcaceae</taxon>
        <taxon>Sinomonas</taxon>
    </lineage>
</organism>
<accession>A0ABU9X6A9</accession>
<dbReference type="PANTHER" id="PTHR43689:SF8">
    <property type="entry name" value="ALPHA_BETA-HYDROLASES SUPERFAMILY PROTEIN"/>
    <property type="match status" value="1"/>
</dbReference>
<dbReference type="EMBL" id="JBDFRB010000022">
    <property type="protein sequence ID" value="MEN2745970.1"/>
    <property type="molecule type" value="Genomic_DNA"/>
</dbReference>
<dbReference type="Proteomes" id="UP001422074">
    <property type="component" value="Unassembled WGS sequence"/>
</dbReference>
<feature type="domain" description="AB hydrolase-1" evidence="1">
    <location>
        <begin position="90"/>
        <end position="278"/>
    </location>
</feature>
<dbReference type="GO" id="GO:0016787">
    <property type="term" value="F:hydrolase activity"/>
    <property type="evidence" value="ECO:0007669"/>
    <property type="project" value="UniProtKB-KW"/>
</dbReference>
<dbReference type="RefSeq" id="WP_345886576.1">
    <property type="nucleotide sequence ID" value="NZ_JBDFRB010000022.1"/>
</dbReference>
<keyword evidence="3" id="KW-1185">Reference proteome</keyword>
<evidence type="ECO:0000259" key="1">
    <source>
        <dbReference type="Pfam" id="PF12697"/>
    </source>
</evidence>
<dbReference type="SUPFAM" id="SSF53474">
    <property type="entry name" value="alpha/beta-Hydrolases"/>
    <property type="match status" value="1"/>
</dbReference>
<name>A0ABU9X6A9_9MICC</name>
<evidence type="ECO:0000313" key="3">
    <source>
        <dbReference type="Proteomes" id="UP001422074"/>
    </source>
</evidence>
<proteinExistence type="predicted"/>
<dbReference type="PANTHER" id="PTHR43689">
    <property type="entry name" value="HYDROLASE"/>
    <property type="match status" value="1"/>
</dbReference>
<evidence type="ECO:0000313" key="2">
    <source>
        <dbReference type="EMBL" id="MEN2745970.1"/>
    </source>
</evidence>
<dbReference type="Gene3D" id="3.40.50.1820">
    <property type="entry name" value="alpha/beta hydrolase"/>
    <property type="match status" value="1"/>
</dbReference>
<gene>
    <name evidence="2" type="ORF">ABCQ75_15710</name>
</gene>
<comment type="caution">
    <text evidence="2">The sequence shown here is derived from an EMBL/GenBank/DDBJ whole genome shotgun (WGS) entry which is preliminary data.</text>
</comment>
<dbReference type="InterPro" id="IPR029058">
    <property type="entry name" value="AB_hydrolase_fold"/>
</dbReference>
<sequence length="298" mass="31222">MARGLDVVSPRAGWATAAPVGSGLLRRLPPGVAAAVALPLFMQAAPRRGVRPDEEHTHHAALRSRMKVSGLGGRGSEAVVYAWGSGDGPVVLVHGWGGRAAQFAPLVRELRSAGMPVLAFDAPAHGDSPGRHTYIRDFIETMQGIQRQHGSIRAVVAHSFGSLAAIVAVSEGLQVGRVATVAGAGDADHLVSSFSSALGLGTPAAQALRTRFARRIFPDDPDVYGHYSAIAHPLPASVPFLVVHDADDARVPATEADRLVRAHEGRAEYHATQGLGHERILRDEGVLAKLTAFATASA</sequence>
<reference evidence="2 3" key="1">
    <citation type="submission" date="2024-05" db="EMBL/GenBank/DDBJ databases">
        <title>Sinomonas sp. nov., isolated from a waste landfill.</title>
        <authorList>
            <person name="Zhao Y."/>
        </authorList>
    </citation>
    <scope>NUCLEOTIDE SEQUENCE [LARGE SCALE GENOMIC DNA]</scope>
    <source>
        <strain evidence="2 3">CCTCC AB2014300</strain>
    </source>
</reference>